<dbReference type="AlphaFoldDB" id="A0A0U1RJS2"/>
<dbReference type="InterPro" id="IPR058530">
    <property type="entry name" value="Baseplate_J-like_C"/>
</dbReference>
<feature type="domain" description="Baseplate J-like C-terminal" evidence="3">
    <location>
        <begin position="103"/>
        <end position="173"/>
    </location>
</feature>
<evidence type="ECO:0000313" key="5">
    <source>
        <dbReference type="Proteomes" id="UP000000626"/>
    </source>
</evidence>
<dbReference type="Pfam" id="PF26079">
    <property type="entry name" value="Baseplate_J_C"/>
    <property type="match status" value="1"/>
</dbReference>
<dbReference type="Proteomes" id="UP000000626">
    <property type="component" value="Chromosome"/>
</dbReference>
<dbReference type="PANTHER" id="PTHR37829:SF3">
    <property type="entry name" value="PROTEIN JAYE-RELATED"/>
    <property type="match status" value="1"/>
</dbReference>
<dbReference type="EMBL" id="AL157959">
    <property type="protein sequence ID" value="CAM08947.1"/>
    <property type="molecule type" value="Genomic_DNA"/>
</dbReference>
<gene>
    <name evidence="4" type="ordered locus">NMA1826</name>
</gene>
<dbReference type="HOGENOM" id="CLU_039609_3_0_4"/>
<evidence type="ECO:0000256" key="1">
    <source>
        <dbReference type="ARBA" id="ARBA00038087"/>
    </source>
</evidence>
<dbReference type="RefSeq" id="WP_002212755.1">
    <property type="nucleotide sequence ID" value="NC_003116.1"/>
</dbReference>
<protein>
    <submittedName>
        <fullName evidence="4">Uncharacterized protein</fullName>
    </submittedName>
</protein>
<name>A0A0U1RJS2_NEIMA</name>
<organism evidence="4 5">
    <name type="scientific">Neisseria meningitidis serogroup A / serotype 4A (strain DSM 15465 / Z2491)</name>
    <dbReference type="NCBI Taxonomy" id="122587"/>
    <lineage>
        <taxon>Bacteria</taxon>
        <taxon>Pseudomonadati</taxon>
        <taxon>Pseudomonadota</taxon>
        <taxon>Betaproteobacteria</taxon>
        <taxon>Neisseriales</taxon>
        <taxon>Neisseriaceae</taxon>
        <taxon>Neisseria</taxon>
    </lineage>
</organism>
<dbReference type="EnsemblBacteria" id="CAM08947">
    <property type="protein sequence ID" value="CAM08947"/>
    <property type="gene ID" value="NMA1826"/>
</dbReference>
<accession>A0A0U1RJS2</accession>
<dbReference type="InterPro" id="IPR052399">
    <property type="entry name" value="Phage_Baseplate_Assmbl_Protein"/>
</dbReference>
<proteinExistence type="inferred from homology"/>
<evidence type="ECO:0000259" key="2">
    <source>
        <dbReference type="Pfam" id="PF26078"/>
    </source>
</evidence>
<sequence length="191" mass="20583">MVGGTDAESDESLLARYEERLRRPAAGGNQYDFRNWCLEVPGVVDAFIYPLRRGNGFVDAVILGENGIPSAETLAAVQAHVDAVRPVTRKNGFLALAPSIQTVNVAVTITLSSGTDTDTATAAIKSAVNAYFDALKPGDPLIKSQLETLISEVYGVRDRVLTTPVGNIKPQESAEDIYWLRPGSINVEYTT</sequence>
<comment type="similarity">
    <text evidence="1">Belongs to the Mu gp47/PBSX XkdT family.</text>
</comment>
<reference evidence="4 5" key="1">
    <citation type="journal article" date="2000" name="Nature">
        <title>Complete DNA sequence of a serogroup A strain of Neisseria meningitidis Z2491.</title>
        <authorList>
            <person name="Parkhill J."/>
            <person name="Achtman M."/>
            <person name="James K.D."/>
            <person name="Bentley S.D."/>
            <person name="Churcher C."/>
            <person name="Klee S.R."/>
            <person name="Morelli G."/>
            <person name="Basham D."/>
            <person name="Brown D."/>
            <person name="Chillingworth T."/>
            <person name="Davies R.M."/>
            <person name="Davis P."/>
            <person name="Devlin K."/>
            <person name="Feltwell T."/>
            <person name="Hamlin N."/>
            <person name="Holroyd S."/>
            <person name="Jagels K."/>
            <person name="Leather S."/>
            <person name="Moule S."/>
            <person name="Mungall K."/>
            <person name="Quail M.A."/>
            <person name="Rajandream M.A."/>
            <person name="Rutherford K.M."/>
            <person name="Simmonds M."/>
            <person name="Skelton J."/>
            <person name="Whitehead S."/>
            <person name="Spratt B.G."/>
            <person name="Barrell B.G."/>
        </authorList>
    </citation>
    <scope>NUCLEOTIDE SEQUENCE [LARGE SCALE GENOMIC DNA]</scope>
    <source>
        <strain evidence="5">DSM 15465 / Z2491</strain>
    </source>
</reference>
<dbReference type="KEGG" id="nma:NMA1826"/>
<evidence type="ECO:0000259" key="3">
    <source>
        <dbReference type="Pfam" id="PF26079"/>
    </source>
</evidence>
<dbReference type="PANTHER" id="PTHR37829">
    <property type="entry name" value="PHAGE-LIKE ELEMENT PBSX PROTEIN XKDT"/>
    <property type="match status" value="1"/>
</dbReference>
<evidence type="ECO:0000313" key="4">
    <source>
        <dbReference type="EMBL" id="CAM08947.1"/>
    </source>
</evidence>
<dbReference type="InterPro" id="IPR058531">
    <property type="entry name" value="Baseplate_J_M"/>
</dbReference>
<dbReference type="Pfam" id="PF26078">
    <property type="entry name" value="Baseplate_J_M"/>
    <property type="match status" value="1"/>
</dbReference>
<dbReference type="GeneID" id="93388026"/>
<feature type="domain" description="Baseplate J-like central" evidence="2">
    <location>
        <begin position="26"/>
        <end position="89"/>
    </location>
</feature>